<name>A0A6A5WNI7_9PLEO</name>
<organism evidence="1 2">
    <name type="scientific">Amniculicola lignicola CBS 123094</name>
    <dbReference type="NCBI Taxonomy" id="1392246"/>
    <lineage>
        <taxon>Eukaryota</taxon>
        <taxon>Fungi</taxon>
        <taxon>Dikarya</taxon>
        <taxon>Ascomycota</taxon>
        <taxon>Pezizomycotina</taxon>
        <taxon>Dothideomycetes</taxon>
        <taxon>Pleosporomycetidae</taxon>
        <taxon>Pleosporales</taxon>
        <taxon>Amniculicolaceae</taxon>
        <taxon>Amniculicola</taxon>
    </lineage>
</organism>
<keyword evidence="2" id="KW-1185">Reference proteome</keyword>
<dbReference type="Proteomes" id="UP000799779">
    <property type="component" value="Unassembled WGS sequence"/>
</dbReference>
<gene>
    <name evidence="1" type="ORF">P154DRAFT_86528</name>
</gene>
<reference evidence="1" key="1">
    <citation type="journal article" date="2020" name="Stud. Mycol.">
        <title>101 Dothideomycetes genomes: a test case for predicting lifestyles and emergence of pathogens.</title>
        <authorList>
            <person name="Haridas S."/>
            <person name="Albert R."/>
            <person name="Binder M."/>
            <person name="Bloem J."/>
            <person name="Labutti K."/>
            <person name="Salamov A."/>
            <person name="Andreopoulos B."/>
            <person name="Baker S."/>
            <person name="Barry K."/>
            <person name="Bills G."/>
            <person name="Bluhm B."/>
            <person name="Cannon C."/>
            <person name="Castanera R."/>
            <person name="Culley D."/>
            <person name="Daum C."/>
            <person name="Ezra D."/>
            <person name="Gonzalez J."/>
            <person name="Henrissat B."/>
            <person name="Kuo A."/>
            <person name="Liang C."/>
            <person name="Lipzen A."/>
            <person name="Lutzoni F."/>
            <person name="Magnuson J."/>
            <person name="Mondo S."/>
            <person name="Nolan M."/>
            <person name="Ohm R."/>
            <person name="Pangilinan J."/>
            <person name="Park H.-J."/>
            <person name="Ramirez L."/>
            <person name="Alfaro M."/>
            <person name="Sun H."/>
            <person name="Tritt A."/>
            <person name="Yoshinaga Y."/>
            <person name="Zwiers L.-H."/>
            <person name="Turgeon B."/>
            <person name="Goodwin S."/>
            <person name="Spatafora J."/>
            <person name="Crous P."/>
            <person name="Grigoriev I."/>
        </authorList>
    </citation>
    <scope>NUCLEOTIDE SEQUENCE</scope>
    <source>
        <strain evidence="1">CBS 123094</strain>
    </source>
</reference>
<accession>A0A6A5WNI7</accession>
<dbReference type="EMBL" id="ML977572">
    <property type="protein sequence ID" value="KAF2003433.1"/>
    <property type="molecule type" value="Genomic_DNA"/>
</dbReference>
<evidence type="ECO:0000313" key="1">
    <source>
        <dbReference type="EMBL" id="KAF2003433.1"/>
    </source>
</evidence>
<evidence type="ECO:0000313" key="2">
    <source>
        <dbReference type="Proteomes" id="UP000799779"/>
    </source>
</evidence>
<sequence length="169" mass="18970">MHPAHVSFGGSLAHSATPTAMIQRATCFTPPTDLHHVPHFINFLFSPSVPWCQLPQLPSPSPYSNASSTFTPPQNTHPSDSIMCDSLRSKPHAHRFSPIFSFLPPVHLSIFLFIPPKQRLQIMILPDSFQTPDRHLVSIVFIPHIPLLPYHFQSPHQRPLAAFSIPHTI</sequence>
<protein>
    <submittedName>
        <fullName evidence="1">Uncharacterized protein</fullName>
    </submittedName>
</protein>
<dbReference type="AlphaFoldDB" id="A0A6A5WNI7"/>
<proteinExistence type="predicted"/>